<dbReference type="Pfam" id="PF02872">
    <property type="entry name" value="5_nucleotid_C"/>
    <property type="match status" value="1"/>
</dbReference>
<dbReference type="InterPro" id="IPR029052">
    <property type="entry name" value="Metallo-depent_PP-like"/>
</dbReference>
<evidence type="ECO:0000256" key="1">
    <source>
        <dbReference type="ARBA" id="ARBA00022729"/>
    </source>
</evidence>
<gene>
    <name evidence="5" type="ORF">BRSU_1056</name>
</gene>
<keyword evidence="1" id="KW-0732">Signal</keyword>
<dbReference type="SUPFAM" id="SSF55816">
    <property type="entry name" value="5'-nucleotidase (syn. UDP-sugar hydrolase), C-terminal domain"/>
    <property type="match status" value="1"/>
</dbReference>
<dbReference type="PANTHER" id="PTHR11575:SF6">
    <property type="entry name" value="2',3'-CYCLIC-NUCLEOTIDE 2'-PHOSPHODIESTERASE_3'-NUCLEOTIDASE"/>
    <property type="match status" value="1"/>
</dbReference>
<dbReference type="EMBL" id="CVLB01000001">
    <property type="protein sequence ID" value="CRF32839.1"/>
    <property type="molecule type" value="Genomic_DNA"/>
</dbReference>
<dbReference type="InterPro" id="IPR036907">
    <property type="entry name" value="5'-Nucleotdase_C_sf"/>
</dbReference>
<keyword evidence="2" id="KW-0378">Hydrolase</keyword>
<evidence type="ECO:0000256" key="2">
    <source>
        <dbReference type="RuleBase" id="RU362119"/>
    </source>
</evidence>
<dbReference type="InterPro" id="IPR004843">
    <property type="entry name" value="Calcineurin-like_PHP"/>
</dbReference>
<dbReference type="GO" id="GO:0000166">
    <property type="term" value="F:nucleotide binding"/>
    <property type="evidence" value="ECO:0007669"/>
    <property type="project" value="UniProtKB-KW"/>
</dbReference>
<protein>
    <submittedName>
        <fullName evidence="5">5'-nucleotidase</fullName>
    </submittedName>
</protein>
<sequence length="616" mass="69760">MRRGYIIMGIFLSALLTNVSCSSNNKERVYPEGEVNFTIVQTTDIHGMIFPYNFITDEEEDTSMAHVYSYLKQLKNEGKTVLLLENGDSLQGQPTVYYYNFVATNEPHIWSEVLNYMDYDVIGVGNHDVEAGHSVYDKLAKELKAPLLAANLIDEKTKEPYFKPYSIVEKNGVKIAVLGLIEPAIDRQLPKVLYEGLATEDMVESAKKWIKVIKDKENPDMVIGLFHAGANHTDDKETYKNENASQLVAEQVDGFDIILVGHDHQGWSGLGYDETSKQKTKEVKSPSGKIVPIYGGVNAARYIASIDVSMIYNKDNKAWDIKFNGNLLDVSEFEADKEFLEKFADARVNIEKWVSRDIGNLNTKLVSDEAIFGDSYFLSLIHKLQFTIAERELGEKADISFAAPLSKDAVLNNGIIKVKDMFNLYPYENFFYVMTLTGKQIKDAMEYSYGRWFNTMNNINDHLIAFKKDANGELIFNNRYNSYDTVTPSYNYESVAGLNYTVDVTKPNGEKVIIESLSDGSPFELDKEYKVAINSYRGSGGGGHLTQGAGIDLNTLQNMDLVLKSTDKDLRYYIINWFEEQNGPITVEKLNNWKVVPENYVQAGKQKDYKLLYPDN</sequence>
<evidence type="ECO:0000259" key="3">
    <source>
        <dbReference type="Pfam" id="PF00149"/>
    </source>
</evidence>
<dbReference type="Pfam" id="PF00149">
    <property type="entry name" value="Metallophos"/>
    <property type="match status" value="1"/>
</dbReference>
<name>A0A0G4K5W6_9SPIR</name>
<evidence type="ECO:0000259" key="4">
    <source>
        <dbReference type="Pfam" id="PF02872"/>
    </source>
</evidence>
<feature type="domain" description="5'-Nucleotidase C-terminal" evidence="4">
    <location>
        <begin position="369"/>
        <end position="543"/>
    </location>
</feature>
<dbReference type="InterPro" id="IPR008334">
    <property type="entry name" value="5'-Nucleotdase_C"/>
</dbReference>
<dbReference type="RefSeq" id="WP_048594225.1">
    <property type="nucleotide sequence ID" value="NZ_CVLB01000001.1"/>
</dbReference>
<comment type="similarity">
    <text evidence="2">Belongs to the 5'-nucleotidase family.</text>
</comment>
<dbReference type="AlphaFoldDB" id="A0A0G4K5W6"/>
<dbReference type="Gene3D" id="3.90.780.10">
    <property type="entry name" value="5'-Nucleotidase, C-terminal domain"/>
    <property type="match status" value="1"/>
</dbReference>
<reference evidence="6" key="1">
    <citation type="submission" date="2015-04" db="EMBL/GenBank/DDBJ databases">
        <authorList>
            <person name="Mushtaq Mamoona"/>
        </authorList>
    </citation>
    <scope>NUCLEOTIDE SEQUENCE [LARGE SCALE GENOMIC DNA]</scope>
    <source>
        <strain evidence="6">AN4859/03</strain>
    </source>
</reference>
<proteinExistence type="inferred from homology"/>
<keyword evidence="6" id="KW-1185">Reference proteome</keyword>
<dbReference type="PANTHER" id="PTHR11575">
    <property type="entry name" value="5'-NUCLEOTIDASE-RELATED"/>
    <property type="match status" value="1"/>
</dbReference>
<dbReference type="GO" id="GO:0016787">
    <property type="term" value="F:hydrolase activity"/>
    <property type="evidence" value="ECO:0007669"/>
    <property type="project" value="UniProtKB-KW"/>
</dbReference>
<evidence type="ECO:0000313" key="6">
    <source>
        <dbReference type="Proteomes" id="UP000043763"/>
    </source>
</evidence>
<dbReference type="SUPFAM" id="SSF56300">
    <property type="entry name" value="Metallo-dependent phosphatases"/>
    <property type="match status" value="1"/>
</dbReference>
<feature type="domain" description="Calcineurin-like phosphoesterase" evidence="3">
    <location>
        <begin position="38"/>
        <end position="265"/>
    </location>
</feature>
<keyword evidence="2" id="KW-0547">Nucleotide-binding</keyword>
<dbReference type="Proteomes" id="UP000043763">
    <property type="component" value="Unassembled WGS sequence"/>
</dbReference>
<dbReference type="GO" id="GO:0009166">
    <property type="term" value="P:nucleotide catabolic process"/>
    <property type="evidence" value="ECO:0007669"/>
    <property type="project" value="InterPro"/>
</dbReference>
<accession>A0A0G4K5W6</accession>
<organism evidence="5 6">
    <name type="scientific">Brachyspira suanatina</name>
    <dbReference type="NCBI Taxonomy" id="381802"/>
    <lineage>
        <taxon>Bacteria</taxon>
        <taxon>Pseudomonadati</taxon>
        <taxon>Spirochaetota</taxon>
        <taxon>Spirochaetia</taxon>
        <taxon>Brachyspirales</taxon>
        <taxon>Brachyspiraceae</taxon>
        <taxon>Brachyspira</taxon>
    </lineage>
</organism>
<dbReference type="InterPro" id="IPR006179">
    <property type="entry name" value="5_nucleotidase/apyrase"/>
</dbReference>
<dbReference type="Gene3D" id="3.60.21.10">
    <property type="match status" value="1"/>
</dbReference>
<dbReference type="GO" id="GO:0030288">
    <property type="term" value="C:outer membrane-bounded periplasmic space"/>
    <property type="evidence" value="ECO:0007669"/>
    <property type="project" value="TreeGrafter"/>
</dbReference>
<dbReference type="PRINTS" id="PR01607">
    <property type="entry name" value="APYRASEFAMLY"/>
</dbReference>
<evidence type="ECO:0000313" key="5">
    <source>
        <dbReference type="EMBL" id="CRF32839.1"/>
    </source>
</evidence>
<dbReference type="OrthoDB" id="9800780at2"/>